<dbReference type="InterPro" id="IPR036291">
    <property type="entry name" value="NAD(P)-bd_dom_sf"/>
</dbReference>
<dbReference type="PANTHER" id="PTHR44196:SF2">
    <property type="entry name" value="SHORT-CHAIN DEHYDROGENASE-RELATED"/>
    <property type="match status" value="1"/>
</dbReference>
<feature type="domain" description="Ketoreductase" evidence="4">
    <location>
        <begin position="5"/>
        <end position="182"/>
    </location>
</feature>
<comment type="caution">
    <text evidence="5">The sequence shown here is derived from an EMBL/GenBank/DDBJ whole genome shotgun (WGS) entry which is preliminary data.</text>
</comment>
<dbReference type="RefSeq" id="WP_035230766.1">
    <property type="nucleotide sequence ID" value="NZ_ARXV01000003.1"/>
</dbReference>
<dbReference type="Pfam" id="PF00106">
    <property type="entry name" value="adh_short"/>
    <property type="match status" value="1"/>
</dbReference>
<dbReference type="eggNOG" id="COG0300">
    <property type="taxonomic scope" value="Bacteria"/>
</dbReference>
<gene>
    <name evidence="5" type="ORF">Y5S_00828</name>
</gene>
<dbReference type="PRINTS" id="PR00081">
    <property type="entry name" value="GDHRDH"/>
</dbReference>
<dbReference type="InterPro" id="IPR002347">
    <property type="entry name" value="SDR_fam"/>
</dbReference>
<dbReference type="SMART" id="SM00822">
    <property type="entry name" value="PKS_KR"/>
    <property type="match status" value="1"/>
</dbReference>
<dbReference type="GO" id="GO:0016020">
    <property type="term" value="C:membrane"/>
    <property type="evidence" value="ECO:0007669"/>
    <property type="project" value="TreeGrafter"/>
</dbReference>
<evidence type="ECO:0000256" key="2">
    <source>
        <dbReference type="ARBA" id="ARBA00023002"/>
    </source>
</evidence>
<proteinExistence type="inferred from homology"/>
<comment type="similarity">
    <text evidence="1 3">Belongs to the short-chain dehydrogenases/reductases (SDR) family.</text>
</comment>
<evidence type="ECO:0000256" key="3">
    <source>
        <dbReference type="RuleBase" id="RU000363"/>
    </source>
</evidence>
<evidence type="ECO:0000313" key="6">
    <source>
        <dbReference type="Proteomes" id="UP000029444"/>
    </source>
</evidence>
<dbReference type="EMBL" id="ARXV01000003">
    <property type="protein sequence ID" value="KGD65604.1"/>
    <property type="molecule type" value="Genomic_DNA"/>
</dbReference>
<keyword evidence="6" id="KW-1185">Reference proteome</keyword>
<dbReference type="InterPro" id="IPR020904">
    <property type="entry name" value="Sc_DH/Rdtase_CS"/>
</dbReference>
<accession>A0A095SMS1</accession>
<sequence length="258" mass="27430">MFSGKTALITGASSGIGEEMARQLAEQGCHLILVARRTERMLALKSELSAVTVDVITVDLAELQAPVRIFDQVAALGRQVDILINNAGFGFQKPMLEMTPDEQLGMVDVNDRALLALTRLFAAPMAVRGEGWILNVSSVSAWFPIPGMAVYAASKAFVQTLGRALHEELKPSGITVTTLSPGGTRTEFSAKARGQMDPTLEKAMMPVGPVARAGLQALAKGKPVVVPGAIYQLMTGLTRLLPGAWVVKLAGAVMGRHR</sequence>
<dbReference type="Proteomes" id="UP000029444">
    <property type="component" value="Unassembled WGS sequence"/>
</dbReference>
<dbReference type="GO" id="GO:0016491">
    <property type="term" value="F:oxidoreductase activity"/>
    <property type="evidence" value="ECO:0007669"/>
    <property type="project" value="UniProtKB-KW"/>
</dbReference>
<evidence type="ECO:0000259" key="4">
    <source>
        <dbReference type="SMART" id="SM00822"/>
    </source>
</evidence>
<evidence type="ECO:0000313" key="5">
    <source>
        <dbReference type="EMBL" id="KGD65604.1"/>
    </source>
</evidence>
<dbReference type="AlphaFoldDB" id="A0A095SMS1"/>
<dbReference type="OrthoDB" id="7301144at2"/>
<evidence type="ECO:0000256" key="1">
    <source>
        <dbReference type="ARBA" id="ARBA00006484"/>
    </source>
</evidence>
<reference evidence="5 6" key="1">
    <citation type="submission" date="2012-09" db="EMBL/GenBank/DDBJ databases">
        <title>Genome Sequence of alkane-degrading Bacterium Alcanivorax sp. 19-m-6.</title>
        <authorList>
            <person name="Lai Q."/>
            <person name="Shao Z."/>
        </authorList>
    </citation>
    <scope>NUCLEOTIDE SEQUENCE [LARGE SCALE GENOMIC DNA]</scope>
    <source>
        <strain evidence="5 6">19-m-6</strain>
    </source>
</reference>
<dbReference type="PATRIC" id="fig|1177154.3.peg.834"/>
<dbReference type="PRINTS" id="PR00080">
    <property type="entry name" value="SDRFAMILY"/>
</dbReference>
<dbReference type="STRING" id="1177154.Y5S_00828"/>
<dbReference type="PIRSF" id="PIRSF000126">
    <property type="entry name" value="11-beta-HSD1"/>
    <property type="match status" value="1"/>
</dbReference>
<dbReference type="SUPFAM" id="SSF51735">
    <property type="entry name" value="NAD(P)-binding Rossmann-fold domains"/>
    <property type="match status" value="1"/>
</dbReference>
<protein>
    <submittedName>
        <fullName evidence="5">Short-chain acyl CoA dehydrogenase</fullName>
    </submittedName>
</protein>
<dbReference type="InterPro" id="IPR057326">
    <property type="entry name" value="KR_dom"/>
</dbReference>
<dbReference type="PROSITE" id="PS00061">
    <property type="entry name" value="ADH_SHORT"/>
    <property type="match status" value="1"/>
</dbReference>
<name>A0A095SMS1_9GAMM</name>
<organism evidence="5 6">
    <name type="scientific">Alcanivorax nanhaiticus</name>
    <dbReference type="NCBI Taxonomy" id="1177154"/>
    <lineage>
        <taxon>Bacteria</taxon>
        <taxon>Pseudomonadati</taxon>
        <taxon>Pseudomonadota</taxon>
        <taxon>Gammaproteobacteria</taxon>
        <taxon>Oceanospirillales</taxon>
        <taxon>Alcanivoracaceae</taxon>
        <taxon>Alcanivorax</taxon>
    </lineage>
</organism>
<keyword evidence="2" id="KW-0560">Oxidoreductase</keyword>
<dbReference type="PANTHER" id="PTHR44196">
    <property type="entry name" value="DEHYDROGENASE/REDUCTASE SDR FAMILY MEMBER 7B"/>
    <property type="match status" value="1"/>
</dbReference>
<dbReference type="Gene3D" id="3.40.50.720">
    <property type="entry name" value="NAD(P)-binding Rossmann-like Domain"/>
    <property type="match status" value="1"/>
</dbReference>